<evidence type="ECO:0000313" key="2">
    <source>
        <dbReference type="Proteomes" id="UP000217790"/>
    </source>
</evidence>
<dbReference type="EMBL" id="KZ293754">
    <property type="protein sequence ID" value="PBK80044.1"/>
    <property type="molecule type" value="Genomic_DNA"/>
</dbReference>
<proteinExistence type="predicted"/>
<dbReference type="AlphaFoldDB" id="A0A2H3CFD4"/>
<gene>
    <name evidence="1" type="ORF">ARMGADRAFT_1040367</name>
</gene>
<dbReference type="Proteomes" id="UP000217790">
    <property type="component" value="Unassembled WGS sequence"/>
</dbReference>
<evidence type="ECO:0000313" key="1">
    <source>
        <dbReference type="EMBL" id="PBK80044.1"/>
    </source>
</evidence>
<sequence length="128" mass="14694">MTTAIVPSYSVSAWKILTVGHLLDNYNLHSQYQDVYSLTMDTCHLKTRAKFAEVKFKMKEKIEDITLAQRDNVIGWGVIFCSEEALGQGALNFQFHQFHSQVNGYCNPYITHTQYPIPFHEKIHSGNP</sequence>
<keyword evidence="2" id="KW-1185">Reference proteome</keyword>
<organism evidence="1 2">
    <name type="scientific">Armillaria gallica</name>
    <name type="common">Bulbous honey fungus</name>
    <name type="synonym">Armillaria bulbosa</name>
    <dbReference type="NCBI Taxonomy" id="47427"/>
    <lineage>
        <taxon>Eukaryota</taxon>
        <taxon>Fungi</taxon>
        <taxon>Dikarya</taxon>
        <taxon>Basidiomycota</taxon>
        <taxon>Agaricomycotina</taxon>
        <taxon>Agaricomycetes</taxon>
        <taxon>Agaricomycetidae</taxon>
        <taxon>Agaricales</taxon>
        <taxon>Marasmiineae</taxon>
        <taxon>Physalacriaceae</taxon>
        <taxon>Armillaria</taxon>
    </lineage>
</organism>
<accession>A0A2H3CFD4</accession>
<protein>
    <submittedName>
        <fullName evidence="1">Uncharacterized protein</fullName>
    </submittedName>
</protein>
<name>A0A2H3CFD4_ARMGA</name>
<reference evidence="2" key="1">
    <citation type="journal article" date="2017" name="Nat. Ecol. Evol.">
        <title>Genome expansion and lineage-specific genetic innovations in the forest pathogenic fungi Armillaria.</title>
        <authorList>
            <person name="Sipos G."/>
            <person name="Prasanna A.N."/>
            <person name="Walter M.C."/>
            <person name="O'Connor E."/>
            <person name="Balint B."/>
            <person name="Krizsan K."/>
            <person name="Kiss B."/>
            <person name="Hess J."/>
            <person name="Varga T."/>
            <person name="Slot J."/>
            <person name="Riley R."/>
            <person name="Boka B."/>
            <person name="Rigling D."/>
            <person name="Barry K."/>
            <person name="Lee J."/>
            <person name="Mihaltcheva S."/>
            <person name="LaButti K."/>
            <person name="Lipzen A."/>
            <person name="Waldron R."/>
            <person name="Moloney N.M."/>
            <person name="Sperisen C."/>
            <person name="Kredics L."/>
            <person name="Vagvoelgyi C."/>
            <person name="Patrignani A."/>
            <person name="Fitzpatrick D."/>
            <person name="Nagy I."/>
            <person name="Doyle S."/>
            <person name="Anderson J.B."/>
            <person name="Grigoriev I.V."/>
            <person name="Gueldener U."/>
            <person name="Muensterkoetter M."/>
            <person name="Nagy L.G."/>
        </authorList>
    </citation>
    <scope>NUCLEOTIDE SEQUENCE [LARGE SCALE GENOMIC DNA]</scope>
    <source>
        <strain evidence="2">Ar21-2</strain>
    </source>
</reference>
<dbReference type="InParanoid" id="A0A2H3CFD4"/>